<evidence type="ECO:0000313" key="2">
    <source>
        <dbReference type="EMBL" id="KAK3401506.1"/>
    </source>
</evidence>
<proteinExistence type="predicted"/>
<dbReference type="EMBL" id="JAUTDP010000002">
    <property type="protein sequence ID" value="KAK3401506.1"/>
    <property type="molecule type" value="Genomic_DNA"/>
</dbReference>
<sequence length="293" mass="33895">MSASTAQQTQPSTASDILQSSPATREQFDELKKIHHYKLAALRDVFRITTNSPNLNQEERDNHDAEIYRCGLRQRETLGPALNRLHSFSDDELALAKPFKEFQQTYTYERASEVIARSWEWFHDLKNKHWGTGDFPPGCDQTPDPNKPPTIKPEPDFKPKFIDGKPYRKVAPGEEMEAHHAWLLQLFEEMYRTVNDDAHVLWDDERGGYTAEQSALIDKIEAYRKETMELLGFEVITLPELNAEKRKEELKRFSSKYTDAEGEALVEAQKEKLAEFREGLGLKPLINCKPKRE</sequence>
<gene>
    <name evidence="2" type="ORF">B0T20DRAFT_401905</name>
</gene>
<keyword evidence="3" id="KW-1185">Reference proteome</keyword>
<name>A0AAE0PK62_SORBR</name>
<protein>
    <submittedName>
        <fullName evidence="2">Uncharacterized protein</fullName>
    </submittedName>
</protein>
<organism evidence="2 3">
    <name type="scientific">Sordaria brevicollis</name>
    <dbReference type="NCBI Taxonomy" id="83679"/>
    <lineage>
        <taxon>Eukaryota</taxon>
        <taxon>Fungi</taxon>
        <taxon>Dikarya</taxon>
        <taxon>Ascomycota</taxon>
        <taxon>Pezizomycotina</taxon>
        <taxon>Sordariomycetes</taxon>
        <taxon>Sordariomycetidae</taxon>
        <taxon>Sordariales</taxon>
        <taxon>Sordariaceae</taxon>
        <taxon>Sordaria</taxon>
    </lineage>
</organism>
<accession>A0AAE0PK62</accession>
<reference evidence="2" key="1">
    <citation type="journal article" date="2023" name="Mol. Phylogenet. Evol.">
        <title>Genome-scale phylogeny and comparative genomics of the fungal order Sordariales.</title>
        <authorList>
            <person name="Hensen N."/>
            <person name="Bonometti L."/>
            <person name="Westerberg I."/>
            <person name="Brannstrom I.O."/>
            <person name="Guillou S."/>
            <person name="Cros-Aarteil S."/>
            <person name="Calhoun S."/>
            <person name="Haridas S."/>
            <person name="Kuo A."/>
            <person name="Mondo S."/>
            <person name="Pangilinan J."/>
            <person name="Riley R."/>
            <person name="LaButti K."/>
            <person name="Andreopoulos B."/>
            <person name="Lipzen A."/>
            <person name="Chen C."/>
            <person name="Yan M."/>
            <person name="Daum C."/>
            <person name="Ng V."/>
            <person name="Clum A."/>
            <person name="Steindorff A."/>
            <person name="Ohm R.A."/>
            <person name="Martin F."/>
            <person name="Silar P."/>
            <person name="Natvig D.O."/>
            <person name="Lalanne C."/>
            <person name="Gautier V."/>
            <person name="Ament-Velasquez S.L."/>
            <person name="Kruys A."/>
            <person name="Hutchinson M.I."/>
            <person name="Powell A.J."/>
            <person name="Barry K."/>
            <person name="Miller A.N."/>
            <person name="Grigoriev I.V."/>
            <person name="Debuchy R."/>
            <person name="Gladieux P."/>
            <person name="Hiltunen Thoren M."/>
            <person name="Johannesson H."/>
        </authorList>
    </citation>
    <scope>NUCLEOTIDE SEQUENCE</scope>
    <source>
        <strain evidence="2">FGSC 1904</strain>
    </source>
</reference>
<evidence type="ECO:0000313" key="3">
    <source>
        <dbReference type="Proteomes" id="UP001281003"/>
    </source>
</evidence>
<dbReference type="AlphaFoldDB" id="A0AAE0PK62"/>
<reference evidence="2" key="2">
    <citation type="submission" date="2023-07" db="EMBL/GenBank/DDBJ databases">
        <authorList>
            <consortium name="Lawrence Berkeley National Laboratory"/>
            <person name="Haridas S."/>
            <person name="Hensen N."/>
            <person name="Bonometti L."/>
            <person name="Westerberg I."/>
            <person name="Brannstrom I.O."/>
            <person name="Guillou S."/>
            <person name="Cros-Aarteil S."/>
            <person name="Calhoun S."/>
            <person name="Kuo A."/>
            <person name="Mondo S."/>
            <person name="Pangilinan J."/>
            <person name="Riley R."/>
            <person name="LaButti K."/>
            <person name="Andreopoulos B."/>
            <person name="Lipzen A."/>
            <person name="Chen C."/>
            <person name="Yanf M."/>
            <person name="Daum C."/>
            <person name="Ng V."/>
            <person name="Clum A."/>
            <person name="Steindorff A."/>
            <person name="Ohm R."/>
            <person name="Martin F."/>
            <person name="Silar P."/>
            <person name="Natvig D."/>
            <person name="Lalanne C."/>
            <person name="Gautier V."/>
            <person name="Ament-velasquez S.L."/>
            <person name="Kruys A."/>
            <person name="Hutchinson M.I."/>
            <person name="Powell A.J."/>
            <person name="Barry K."/>
            <person name="Miller A.N."/>
            <person name="Grigoriev I.V."/>
            <person name="Debuchy R."/>
            <person name="Gladieux P."/>
            <person name="Thoren M.H."/>
            <person name="Johannesson H."/>
        </authorList>
    </citation>
    <scope>NUCLEOTIDE SEQUENCE</scope>
    <source>
        <strain evidence="2">FGSC 1904</strain>
    </source>
</reference>
<evidence type="ECO:0000256" key="1">
    <source>
        <dbReference type="SAM" id="MobiDB-lite"/>
    </source>
</evidence>
<comment type="caution">
    <text evidence="2">The sequence shown here is derived from an EMBL/GenBank/DDBJ whole genome shotgun (WGS) entry which is preliminary data.</text>
</comment>
<dbReference type="Proteomes" id="UP001281003">
    <property type="component" value="Unassembled WGS sequence"/>
</dbReference>
<feature type="region of interest" description="Disordered" evidence="1">
    <location>
        <begin position="1"/>
        <end position="24"/>
    </location>
</feature>